<gene>
    <name evidence="1" type="ORF">A2196_02030</name>
</gene>
<reference evidence="1 2" key="1">
    <citation type="journal article" date="2016" name="Nat. Commun.">
        <title>Thousands of microbial genomes shed light on interconnected biogeochemical processes in an aquifer system.</title>
        <authorList>
            <person name="Anantharaman K."/>
            <person name="Brown C.T."/>
            <person name="Hug L.A."/>
            <person name="Sharon I."/>
            <person name="Castelle C.J."/>
            <person name="Probst A.J."/>
            <person name="Thomas B.C."/>
            <person name="Singh A."/>
            <person name="Wilkins M.J."/>
            <person name="Karaoz U."/>
            <person name="Brodie E.L."/>
            <person name="Williams K.H."/>
            <person name="Hubbard S.S."/>
            <person name="Banfield J.F."/>
        </authorList>
    </citation>
    <scope>NUCLEOTIDE SEQUENCE [LARGE SCALE GENOMIC DNA]</scope>
</reference>
<organism evidence="1 2">
    <name type="scientific">Candidatus Curtissbacteria bacterium RIFOXYA1_FULL_41_14</name>
    <dbReference type="NCBI Taxonomy" id="1797737"/>
    <lineage>
        <taxon>Bacteria</taxon>
        <taxon>Candidatus Curtissiibacteriota</taxon>
    </lineage>
</organism>
<dbReference type="SUPFAM" id="SSF53067">
    <property type="entry name" value="Actin-like ATPase domain"/>
    <property type="match status" value="1"/>
</dbReference>
<dbReference type="EMBL" id="MFCA01000025">
    <property type="protein sequence ID" value="OGE01642.1"/>
    <property type="molecule type" value="Genomic_DNA"/>
</dbReference>
<name>A0A1F5HC68_9BACT</name>
<dbReference type="AlphaFoldDB" id="A0A1F5HC68"/>
<evidence type="ECO:0000313" key="1">
    <source>
        <dbReference type="EMBL" id="OGE01642.1"/>
    </source>
</evidence>
<dbReference type="Gene3D" id="3.30.420.40">
    <property type="match status" value="1"/>
</dbReference>
<dbReference type="Gene3D" id="3.40.367.20">
    <property type="match status" value="1"/>
</dbReference>
<comment type="caution">
    <text evidence="1">The sequence shown here is derived from an EMBL/GenBank/DDBJ whole genome shotgun (WGS) entry which is preliminary data.</text>
</comment>
<dbReference type="STRING" id="1797737.A2196_02030"/>
<evidence type="ECO:0008006" key="3">
    <source>
        <dbReference type="Google" id="ProtNLM"/>
    </source>
</evidence>
<dbReference type="Proteomes" id="UP000176751">
    <property type="component" value="Unassembled WGS sequence"/>
</dbReference>
<accession>A0A1F5HC68</accession>
<sequence>MVQSNQVFQAFVIGGTHGAMVVVKLNEDKKFAILKQKTFTPLPRFATKDDFLAFIEANLEQQTAAIGINFAYNLIPVVGEMGELDGIMNQGDTKGHAFQGLQQEQVGKTIEDYLKETTNRDIAVTVANDSVCLITSGLEEDTDRENLIAAIAGTGYNVAIFLDNNTVVNLQASDFTGFTQTSTGKVVDSESKNAGEQLFNKEVAAGDLYKHYNVLIPLMHLATPPLQSSEELSRLAQKGIGAESQVARELFKRSASLIAAQLAGIYEFKGRPVRLTCIVQGSLFLKEPGYLLNIQTQLEALGVSQNAFEFKKIENSDVLGMIKLITGINASLMAEELFI</sequence>
<evidence type="ECO:0000313" key="2">
    <source>
        <dbReference type="Proteomes" id="UP000176751"/>
    </source>
</evidence>
<protein>
    <recommendedName>
        <fullName evidence="3">SHS2 domain-containing protein</fullName>
    </recommendedName>
</protein>
<dbReference type="InterPro" id="IPR043129">
    <property type="entry name" value="ATPase_NBD"/>
</dbReference>
<proteinExistence type="predicted"/>